<evidence type="ECO:0000256" key="7">
    <source>
        <dbReference type="SAM" id="Phobius"/>
    </source>
</evidence>
<dbReference type="PANTHER" id="PTHR21716">
    <property type="entry name" value="TRANSMEMBRANE PROTEIN"/>
    <property type="match status" value="1"/>
</dbReference>
<gene>
    <name evidence="8" type="ORF">OCOJLMKI_2678</name>
</gene>
<evidence type="ECO:0000256" key="1">
    <source>
        <dbReference type="ARBA" id="ARBA00004141"/>
    </source>
</evidence>
<evidence type="ECO:0000256" key="3">
    <source>
        <dbReference type="ARBA" id="ARBA00022692"/>
    </source>
</evidence>
<evidence type="ECO:0000313" key="8">
    <source>
        <dbReference type="EMBL" id="GJD95466.1"/>
    </source>
</evidence>
<evidence type="ECO:0000256" key="4">
    <source>
        <dbReference type="ARBA" id="ARBA00022989"/>
    </source>
</evidence>
<name>A0ABQ4RXA1_9HYPH</name>
<feature type="transmembrane region" description="Helical" evidence="7">
    <location>
        <begin position="362"/>
        <end position="387"/>
    </location>
</feature>
<comment type="subcellular location">
    <subcellularLocation>
        <location evidence="1">Membrane</location>
        <topology evidence="1">Multi-pass membrane protein</topology>
    </subcellularLocation>
</comment>
<dbReference type="Pfam" id="PF01594">
    <property type="entry name" value="AI-2E_transport"/>
    <property type="match status" value="1"/>
</dbReference>
<reference evidence="8" key="2">
    <citation type="submission" date="2021-08" db="EMBL/GenBank/DDBJ databases">
        <authorList>
            <person name="Tani A."/>
            <person name="Ola A."/>
            <person name="Ogura Y."/>
            <person name="Katsura K."/>
            <person name="Hayashi T."/>
        </authorList>
    </citation>
    <scope>NUCLEOTIDE SEQUENCE</scope>
    <source>
        <strain evidence="8">DSM 19015</strain>
    </source>
</reference>
<evidence type="ECO:0000313" key="9">
    <source>
        <dbReference type="Proteomes" id="UP001055125"/>
    </source>
</evidence>
<feature type="region of interest" description="Disordered" evidence="6">
    <location>
        <begin position="130"/>
        <end position="189"/>
    </location>
</feature>
<organism evidence="8 9">
    <name type="scientific">Methylobacterium iners</name>
    <dbReference type="NCBI Taxonomy" id="418707"/>
    <lineage>
        <taxon>Bacteria</taxon>
        <taxon>Pseudomonadati</taxon>
        <taxon>Pseudomonadota</taxon>
        <taxon>Alphaproteobacteria</taxon>
        <taxon>Hyphomicrobiales</taxon>
        <taxon>Methylobacteriaceae</taxon>
        <taxon>Methylobacterium</taxon>
    </lineage>
</organism>
<feature type="transmembrane region" description="Helical" evidence="7">
    <location>
        <begin position="259"/>
        <end position="283"/>
    </location>
</feature>
<protein>
    <recommendedName>
        <fullName evidence="10">Transporter</fullName>
    </recommendedName>
</protein>
<comment type="caution">
    <text evidence="8">The sequence shown here is derived from an EMBL/GenBank/DDBJ whole genome shotgun (WGS) entry which is preliminary data.</text>
</comment>
<evidence type="ECO:0000256" key="6">
    <source>
        <dbReference type="SAM" id="MobiDB-lite"/>
    </source>
</evidence>
<keyword evidence="5 7" id="KW-0472">Membrane</keyword>
<feature type="transmembrane region" description="Helical" evidence="7">
    <location>
        <begin position="295"/>
        <end position="316"/>
    </location>
</feature>
<reference evidence="8" key="1">
    <citation type="journal article" date="2021" name="Front. Microbiol.">
        <title>Comprehensive Comparative Genomics and Phenotyping of Methylobacterium Species.</title>
        <authorList>
            <person name="Alessa O."/>
            <person name="Ogura Y."/>
            <person name="Fujitani Y."/>
            <person name="Takami H."/>
            <person name="Hayashi T."/>
            <person name="Sahin N."/>
            <person name="Tani A."/>
        </authorList>
    </citation>
    <scope>NUCLEOTIDE SEQUENCE</scope>
    <source>
        <strain evidence="8">DSM 19015</strain>
    </source>
</reference>
<evidence type="ECO:0000256" key="5">
    <source>
        <dbReference type="ARBA" id="ARBA00023136"/>
    </source>
</evidence>
<feature type="transmembrane region" description="Helical" evidence="7">
    <location>
        <begin position="20"/>
        <end position="39"/>
    </location>
</feature>
<dbReference type="InterPro" id="IPR002549">
    <property type="entry name" value="AI-2E-like"/>
</dbReference>
<comment type="similarity">
    <text evidence="2">Belongs to the autoinducer-2 exporter (AI-2E) (TC 2.A.86) family.</text>
</comment>
<feature type="transmembrane region" description="Helical" evidence="7">
    <location>
        <begin position="322"/>
        <end position="341"/>
    </location>
</feature>
<feature type="transmembrane region" description="Helical" evidence="7">
    <location>
        <begin position="44"/>
        <end position="64"/>
    </location>
</feature>
<dbReference type="PANTHER" id="PTHR21716:SF62">
    <property type="entry name" value="TRANSPORT PROTEIN YDBI-RELATED"/>
    <property type="match status" value="1"/>
</dbReference>
<keyword evidence="4 7" id="KW-1133">Transmembrane helix</keyword>
<accession>A0ABQ4RXA1</accession>
<evidence type="ECO:0000256" key="2">
    <source>
        <dbReference type="ARBA" id="ARBA00009773"/>
    </source>
</evidence>
<feature type="transmembrane region" description="Helical" evidence="7">
    <location>
        <begin position="201"/>
        <end position="221"/>
    </location>
</feature>
<keyword evidence="3 7" id="KW-0812">Transmembrane</keyword>
<dbReference type="Proteomes" id="UP001055125">
    <property type="component" value="Unassembled WGS sequence"/>
</dbReference>
<sequence>MQDADTTREAAGPQPGTWSLTVSGIAVVCFVALLALAWLSASTLFLIFAGILLAVFLDGLTRVLGSVLPLRRGLRLALVSLVLAGLAISLVGYGGAMVVQQARDLGRTVQEQSGTVRDWLKSYGIDSPALEGLGAKKPDSAPTEPPKPQAEEDAKPQSPPAAEGTAASDGKPPSDRKPQSETAAGASMPNASSILGPASNVILALFNALGNVLVIIFLGIACAADPGTYRDGVLRFVPPQHRPRGGMVLDGMGETLRHWLFGQLITMVAIFLCTWAGLAVLGIGGALILGLQAGLLAFIPTIGPLIAGVVIVLASLASGTSAALGAIGVYVAVQTLETYGLTPFIQKRALDIPEATIFAGQLILGVLFGLWGVALALPLTAAIKVLLDQLYIEETLHEDAKA</sequence>
<evidence type="ECO:0008006" key="10">
    <source>
        <dbReference type="Google" id="ProtNLM"/>
    </source>
</evidence>
<keyword evidence="9" id="KW-1185">Reference proteome</keyword>
<feature type="transmembrane region" description="Helical" evidence="7">
    <location>
        <begin position="76"/>
        <end position="99"/>
    </location>
</feature>
<dbReference type="EMBL" id="BPQP01000037">
    <property type="protein sequence ID" value="GJD95466.1"/>
    <property type="molecule type" value="Genomic_DNA"/>
</dbReference>
<proteinExistence type="inferred from homology"/>
<dbReference type="RefSeq" id="WP_238244611.1">
    <property type="nucleotide sequence ID" value="NZ_BPQP01000037.1"/>
</dbReference>